<dbReference type="NCBIfam" id="TIGR04012">
    <property type="entry name" value="poly_gGlu_PgsB"/>
    <property type="match status" value="1"/>
</dbReference>
<reference evidence="2 3" key="1">
    <citation type="submission" date="2021-10" db="EMBL/GenBank/DDBJ databases">
        <title>Lutispora strain m25 sp. nov., a thermophilic, non-spore-forming bacterium isolated from a lab-scale methanogenic bioreactor digesting anaerobic sludge.</title>
        <authorList>
            <person name="El Houari A."/>
            <person name="Mcdonald J."/>
        </authorList>
    </citation>
    <scope>NUCLEOTIDE SEQUENCE [LARGE SCALE GENOMIC DNA]</scope>
    <source>
        <strain evidence="3">m25</strain>
    </source>
</reference>
<dbReference type="InterPro" id="IPR008337">
    <property type="entry name" value="Capsule_biosynth_CapB"/>
</dbReference>
<dbReference type="PANTHER" id="PTHR43445">
    <property type="entry name" value="UDP-N-ACETYLMURAMATE--L-ALANINE LIGASE-RELATED"/>
    <property type="match status" value="1"/>
</dbReference>
<gene>
    <name evidence="2" type="primary">pgsB</name>
    <name evidence="2" type="ORF">LJD61_17745</name>
</gene>
<dbReference type="Pfam" id="PF08245">
    <property type="entry name" value="Mur_ligase_M"/>
    <property type="match status" value="1"/>
</dbReference>
<dbReference type="PRINTS" id="PR01758">
    <property type="entry name" value="CAPSULEPROTB"/>
</dbReference>
<dbReference type="PANTHER" id="PTHR43445:SF1">
    <property type="entry name" value="PGA SYNTHASE CAPB"/>
    <property type="match status" value="1"/>
</dbReference>
<feature type="domain" description="Mur ligase central" evidence="1">
    <location>
        <begin position="37"/>
        <end position="156"/>
    </location>
</feature>
<evidence type="ECO:0000259" key="1">
    <source>
        <dbReference type="Pfam" id="PF08245"/>
    </source>
</evidence>
<accession>A0ABT1NJB6</accession>
<dbReference type="SUPFAM" id="SSF53623">
    <property type="entry name" value="MurD-like peptide ligases, catalytic domain"/>
    <property type="match status" value="1"/>
</dbReference>
<proteinExistence type="predicted"/>
<dbReference type="InterPro" id="IPR050061">
    <property type="entry name" value="MurCDEF_pg_biosynth"/>
</dbReference>
<organism evidence="2 3">
    <name type="scientific">Lutispora saccharofermentans</name>
    <dbReference type="NCBI Taxonomy" id="3024236"/>
    <lineage>
        <taxon>Bacteria</taxon>
        <taxon>Bacillati</taxon>
        <taxon>Bacillota</taxon>
        <taxon>Clostridia</taxon>
        <taxon>Lutisporales</taxon>
        <taxon>Lutisporaceae</taxon>
        <taxon>Lutispora</taxon>
    </lineage>
</organism>
<evidence type="ECO:0000313" key="3">
    <source>
        <dbReference type="Proteomes" id="UP001651880"/>
    </source>
</evidence>
<dbReference type="Proteomes" id="UP001651880">
    <property type="component" value="Unassembled WGS sequence"/>
</dbReference>
<dbReference type="InterPro" id="IPR036565">
    <property type="entry name" value="Mur-like_cat_sf"/>
</dbReference>
<dbReference type="EMBL" id="JAJEKE010000021">
    <property type="protein sequence ID" value="MCQ1531368.1"/>
    <property type="molecule type" value="Genomic_DNA"/>
</dbReference>
<keyword evidence="3" id="KW-1185">Reference proteome</keyword>
<evidence type="ECO:0000313" key="2">
    <source>
        <dbReference type="EMBL" id="MCQ1531368.1"/>
    </source>
</evidence>
<comment type="caution">
    <text evidence="2">The sequence shown here is derived from an EMBL/GenBank/DDBJ whole genome shotgun (WGS) entry which is preliminary data.</text>
</comment>
<sequence length="376" mass="41880">MLDIILFLLFGSYFAYLAAEALSAARYRCIIPHVIYINGTRGKTSVTRLIDAGLRQGGWRTYAKTTGTLPMVIDTVGREKLIHRRGRANIKEQLRIVRAAAQENAQILIIECMAIDPQLQYISQHRMVKADIGVITNVRPDHLDVMGHTLDEIGQSLCNTIPKGGICFTADEKFFPAFSARCKNVGTEPRLILPDGTEPEIDFAENIALAIAVCRQLGVESQTALEGMRHYCRDPYALSFYRLRSGAVFIGGLSINDPVSIQIVYNQFVERMNFGQRRLILLITNRSDRGYRTLQHQELAVVLKPAAIWIMGGSSCAMARAFFKKMPDCPVTILKNAVEVPLRTLDSNDMIFAVGNIGEGGKAIMERIEKEGVPYV</sequence>
<dbReference type="RefSeq" id="WP_255228898.1">
    <property type="nucleotide sequence ID" value="NZ_JAJEKE010000021.1"/>
</dbReference>
<name>A0ABT1NJB6_9FIRM</name>
<dbReference type="InterPro" id="IPR013221">
    <property type="entry name" value="Mur_ligase_cen"/>
</dbReference>
<dbReference type="Gene3D" id="3.40.1190.10">
    <property type="entry name" value="Mur-like, catalytic domain"/>
    <property type="match status" value="1"/>
</dbReference>
<protein>
    <submittedName>
        <fullName evidence="2">Poly-gamma-glutamate synthase PgsB</fullName>
    </submittedName>
</protein>